<reference evidence="2 3" key="1">
    <citation type="submission" date="2017-04" db="EMBL/GenBank/DDBJ databases">
        <title>Novel microbial lineages endemic to geothermal iron-oxide mats fill important gaps in the evolutionary history of Archaea.</title>
        <authorList>
            <person name="Jay Z.J."/>
            <person name="Beam J.P."/>
            <person name="Dlakic M."/>
            <person name="Rusch D.B."/>
            <person name="Kozubal M.A."/>
            <person name="Inskeep W.P."/>
        </authorList>
    </citation>
    <scope>NUCLEOTIDE SEQUENCE [LARGE SCALE GENOMIC DNA]</scope>
    <source>
        <strain evidence="2">OSP_D</strain>
    </source>
</reference>
<gene>
    <name evidence="2" type="ORF">B9Q01_05580</name>
</gene>
<feature type="transmembrane region" description="Helical" evidence="1">
    <location>
        <begin position="34"/>
        <end position="56"/>
    </location>
</feature>
<accession>A0A2R6A9V3</accession>
<evidence type="ECO:0000256" key="1">
    <source>
        <dbReference type="SAM" id="Phobius"/>
    </source>
</evidence>
<keyword evidence="1" id="KW-1133">Transmembrane helix</keyword>
<sequence>MVSSKVKEKEIHRIFALPISKVWSVTQNKKDSSLWSFLPIVFALLCCGLPVFLLVFGSVISVFFKQSLLTIVLALAAVGLTGYIVYQSDKN</sequence>
<proteinExistence type="predicted"/>
<evidence type="ECO:0000313" key="3">
    <source>
        <dbReference type="Proteomes" id="UP000240880"/>
    </source>
</evidence>
<feature type="transmembrane region" description="Helical" evidence="1">
    <location>
        <begin position="68"/>
        <end position="86"/>
    </location>
</feature>
<organism evidence="2 3">
    <name type="scientific">Candidatus Marsarchaeota G1 archaeon OSP_D</name>
    <dbReference type="NCBI Taxonomy" id="1978155"/>
    <lineage>
        <taxon>Archaea</taxon>
        <taxon>Candidatus Marsarchaeota</taxon>
        <taxon>Candidatus Marsarchaeota group 1</taxon>
    </lineage>
</organism>
<name>A0A2R6A9V3_9ARCH</name>
<dbReference type="AlphaFoldDB" id="A0A2R6A9V3"/>
<protein>
    <submittedName>
        <fullName evidence="2">Uncharacterized protein</fullName>
    </submittedName>
</protein>
<dbReference type="Proteomes" id="UP000240880">
    <property type="component" value="Unassembled WGS sequence"/>
</dbReference>
<keyword evidence="1" id="KW-0812">Transmembrane</keyword>
<keyword evidence="1" id="KW-0472">Membrane</keyword>
<comment type="caution">
    <text evidence="2">The sequence shown here is derived from an EMBL/GenBank/DDBJ whole genome shotgun (WGS) entry which is preliminary data.</text>
</comment>
<evidence type="ECO:0000313" key="2">
    <source>
        <dbReference type="EMBL" id="PSN83184.1"/>
    </source>
</evidence>
<dbReference type="EMBL" id="NEXC01000033">
    <property type="protein sequence ID" value="PSN83184.1"/>
    <property type="molecule type" value="Genomic_DNA"/>
</dbReference>